<accession>A0A0C3C3W1</accession>
<evidence type="ECO:0000313" key="2">
    <source>
        <dbReference type="Proteomes" id="UP000053424"/>
    </source>
</evidence>
<gene>
    <name evidence="1" type="ORF">M413DRAFT_447321</name>
</gene>
<sequence length="61" mass="6723">MTSLREGRGREEGCVLLGHSPAGQMPAEGRCSSIPGSPLIYCRSEDFHTQLLIDWVTSLYL</sequence>
<reference evidence="2" key="2">
    <citation type="submission" date="2015-01" db="EMBL/GenBank/DDBJ databases">
        <title>Evolutionary Origins and Diversification of the Mycorrhizal Mutualists.</title>
        <authorList>
            <consortium name="DOE Joint Genome Institute"/>
            <consortium name="Mycorrhizal Genomics Consortium"/>
            <person name="Kohler A."/>
            <person name="Kuo A."/>
            <person name="Nagy L.G."/>
            <person name="Floudas D."/>
            <person name="Copeland A."/>
            <person name="Barry K.W."/>
            <person name="Cichocki N."/>
            <person name="Veneault-Fourrey C."/>
            <person name="LaButti K."/>
            <person name="Lindquist E.A."/>
            <person name="Lipzen A."/>
            <person name="Lundell T."/>
            <person name="Morin E."/>
            <person name="Murat C."/>
            <person name="Riley R."/>
            <person name="Ohm R."/>
            <person name="Sun H."/>
            <person name="Tunlid A."/>
            <person name="Henrissat B."/>
            <person name="Grigoriev I.V."/>
            <person name="Hibbett D.S."/>
            <person name="Martin F."/>
        </authorList>
    </citation>
    <scope>NUCLEOTIDE SEQUENCE [LARGE SCALE GENOMIC DNA]</scope>
    <source>
        <strain evidence="2">h7</strain>
    </source>
</reference>
<organism evidence="1 2">
    <name type="scientific">Hebeloma cylindrosporum</name>
    <dbReference type="NCBI Taxonomy" id="76867"/>
    <lineage>
        <taxon>Eukaryota</taxon>
        <taxon>Fungi</taxon>
        <taxon>Dikarya</taxon>
        <taxon>Basidiomycota</taxon>
        <taxon>Agaricomycotina</taxon>
        <taxon>Agaricomycetes</taxon>
        <taxon>Agaricomycetidae</taxon>
        <taxon>Agaricales</taxon>
        <taxon>Agaricineae</taxon>
        <taxon>Hymenogastraceae</taxon>
        <taxon>Hebeloma</taxon>
    </lineage>
</organism>
<dbReference type="Proteomes" id="UP000053424">
    <property type="component" value="Unassembled WGS sequence"/>
</dbReference>
<dbReference type="HOGENOM" id="CLU_2922847_0_0_1"/>
<proteinExistence type="predicted"/>
<keyword evidence="2" id="KW-1185">Reference proteome</keyword>
<dbReference type="AlphaFoldDB" id="A0A0C3C3W1"/>
<protein>
    <submittedName>
        <fullName evidence="1">Uncharacterized protein</fullName>
    </submittedName>
</protein>
<reference evidence="1 2" key="1">
    <citation type="submission" date="2014-04" db="EMBL/GenBank/DDBJ databases">
        <authorList>
            <consortium name="DOE Joint Genome Institute"/>
            <person name="Kuo A."/>
            <person name="Gay G."/>
            <person name="Dore J."/>
            <person name="Kohler A."/>
            <person name="Nagy L.G."/>
            <person name="Floudas D."/>
            <person name="Copeland A."/>
            <person name="Barry K.W."/>
            <person name="Cichocki N."/>
            <person name="Veneault-Fourrey C."/>
            <person name="LaButti K."/>
            <person name="Lindquist E.A."/>
            <person name="Lipzen A."/>
            <person name="Lundell T."/>
            <person name="Morin E."/>
            <person name="Murat C."/>
            <person name="Sun H."/>
            <person name="Tunlid A."/>
            <person name="Henrissat B."/>
            <person name="Grigoriev I.V."/>
            <person name="Hibbett D.S."/>
            <person name="Martin F."/>
            <person name="Nordberg H.P."/>
            <person name="Cantor M.N."/>
            <person name="Hua S.X."/>
        </authorList>
    </citation>
    <scope>NUCLEOTIDE SEQUENCE [LARGE SCALE GENOMIC DNA]</scope>
    <source>
        <strain evidence="2">h7</strain>
    </source>
</reference>
<evidence type="ECO:0000313" key="1">
    <source>
        <dbReference type="EMBL" id="KIM38964.1"/>
    </source>
</evidence>
<dbReference type="EMBL" id="KN831787">
    <property type="protein sequence ID" value="KIM38964.1"/>
    <property type="molecule type" value="Genomic_DNA"/>
</dbReference>
<name>A0A0C3C3W1_HEBCY</name>